<feature type="modified residue" description="4-aspartylphosphate" evidence="9">
    <location>
        <position position="87"/>
    </location>
</feature>
<sequence>MRPHCCTDAGHLHLRASPTMIPFTMAQTHPHPRPLRILHLEDSALDHELVKRALLKSHQPCELERVETLNEFGRRVKEFEFDVILADYRLPGFTALDAWHILQQQTRQPPFVLLSGAIGEPAAVAAIKTGISDYLAKDDLGRLAQVIRRALEVHDIRRAKEMADSELARSEKRLADFAEHLQMTIEQERAAIAREIHDDIGGALAAVRFDLSWIGRHTADPVTQQHITAATEMLQQAIGASQRIMMNLRPAILDQGLVAAVQWLAGGFAKRTGIKTTVHAAPEAGTLSKAVQLVAYRTAQEALTNIAKHADCSQVTIDLSDAENVLTLEIKDNGKGISPIELSKPQAFGVRGLHERAKTVGGWLDVSTHLGSGTSIILSVPLA</sequence>
<evidence type="ECO:0000256" key="7">
    <source>
        <dbReference type="ARBA" id="ARBA00022840"/>
    </source>
</evidence>
<dbReference type="GO" id="GO:0016020">
    <property type="term" value="C:membrane"/>
    <property type="evidence" value="ECO:0007669"/>
    <property type="project" value="InterPro"/>
</dbReference>
<protein>
    <recommendedName>
        <fullName evidence="2">histidine kinase</fullName>
        <ecNumber evidence="2">2.7.13.3</ecNumber>
    </recommendedName>
</protein>
<dbReference type="Pfam" id="PF02518">
    <property type="entry name" value="HATPase_c"/>
    <property type="match status" value="1"/>
</dbReference>
<dbReference type="eggNOG" id="COG0784">
    <property type="taxonomic scope" value="Bacteria"/>
</dbReference>
<dbReference type="HOGENOM" id="CLU_000445_114_0_4"/>
<keyword evidence="5" id="KW-0547">Nucleotide-binding</keyword>
<dbReference type="GO" id="GO:0046983">
    <property type="term" value="F:protein dimerization activity"/>
    <property type="evidence" value="ECO:0007669"/>
    <property type="project" value="InterPro"/>
</dbReference>
<dbReference type="Proteomes" id="UP000008332">
    <property type="component" value="Chromosome"/>
</dbReference>
<dbReference type="PANTHER" id="PTHR24421:SF10">
    <property type="entry name" value="NITRATE_NITRITE SENSOR PROTEIN NARQ"/>
    <property type="match status" value="1"/>
</dbReference>
<dbReference type="Pfam" id="PF00072">
    <property type="entry name" value="Response_reg"/>
    <property type="match status" value="1"/>
</dbReference>
<dbReference type="PANTHER" id="PTHR24421">
    <property type="entry name" value="NITRATE/NITRITE SENSOR PROTEIN NARX-RELATED"/>
    <property type="match status" value="1"/>
</dbReference>
<keyword evidence="3 9" id="KW-0597">Phosphoprotein</keyword>
<dbReference type="STRING" id="338969.Rfer_0564"/>
<evidence type="ECO:0000256" key="8">
    <source>
        <dbReference type="ARBA" id="ARBA00023012"/>
    </source>
</evidence>
<dbReference type="PROSITE" id="PS50110">
    <property type="entry name" value="RESPONSE_REGULATORY"/>
    <property type="match status" value="1"/>
</dbReference>
<feature type="domain" description="Response regulatory" evidence="10">
    <location>
        <begin position="36"/>
        <end position="152"/>
    </location>
</feature>
<dbReference type="eggNOG" id="COG4585">
    <property type="taxonomic scope" value="Bacteria"/>
</dbReference>
<dbReference type="InterPro" id="IPR001789">
    <property type="entry name" value="Sig_transdc_resp-reg_receiver"/>
</dbReference>
<dbReference type="AlphaFoldDB" id="Q221I8"/>
<evidence type="ECO:0000313" key="11">
    <source>
        <dbReference type="EMBL" id="ABD68315.1"/>
    </source>
</evidence>
<dbReference type="SUPFAM" id="SSF55874">
    <property type="entry name" value="ATPase domain of HSP90 chaperone/DNA topoisomerase II/histidine kinase"/>
    <property type="match status" value="1"/>
</dbReference>
<evidence type="ECO:0000256" key="3">
    <source>
        <dbReference type="ARBA" id="ARBA00022553"/>
    </source>
</evidence>
<dbReference type="OrthoDB" id="9782588at2"/>
<dbReference type="EC" id="2.7.13.3" evidence="2"/>
<evidence type="ECO:0000259" key="10">
    <source>
        <dbReference type="PROSITE" id="PS50110"/>
    </source>
</evidence>
<dbReference type="InterPro" id="IPR011712">
    <property type="entry name" value="Sig_transdc_His_kin_sub3_dim/P"/>
</dbReference>
<keyword evidence="7" id="KW-0067">ATP-binding</keyword>
<organism evidence="11 12">
    <name type="scientific">Albidiferax ferrireducens (strain ATCC BAA-621 / DSM 15236 / T118)</name>
    <name type="common">Rhodoferax ferrireducens</name>
    <dbReference type="NCBI Taxonomy" id="338969"/>
    <lineage>
        <taxon>Bacteria</taxon>
        <taxon>Pseudomonadati</taxon>
        <taxon>Pseudomonadota</taxon>
        <taxon>Betaproteobacteria</taxon>
        <taxon>Burkholderiales</taxon>
        <taxon>Comamonadaceae</taxon>
        <taxon>Rhodoferax</taxon>
    </lineage>
</organism>
<keyword evidence="6 11" id="KW-0418">Kinase</keyword>
<dbReference type="SMART" id="SM00448">
    <property type="entry name" value="REC"/>
    <property type="match status" value="1"/>
</dbReference>
<dbReference type="EMBL" id="CP000267">
    <property type="protein sequence ID" value="ABD68315.1"/>
    <property type="molecule type" value="Genomic_DNA"/>
</dbReference>
<evidence type="ECO:0000256" key="5">
    <source>
        <dbReference type="ARBA" id="ARBA00022741"/>
    </source>
</evidence>
<reference evidence="12" key="1">
    <citation type="submission" date="2006-02" db="EMBL/GenBank/DDBJ databases">
        <title>Complete sequence of chromosome of Rhodoferax ferrireducens DSM 15236.</title>
        <authorList>
            <person name="Copeland A."/>
            <person name="Lucas S."/>
            <person name="Lapidus A."/>
            <person name="Barry K."/>
            <person name="Detter J.C."/>
            <person name="Glavina del Rio T."/>
            <person name="Hammon N."/>
            <person name="Israni S."/>
            <person name="Pitluck S."/>
            <person name="Brettin T."/>
            <person name="Bruce D."/>
            <person name="Han C."/>
            <person name="Tapia R."/>
            <person name="Gilna P."/>
            <person name="Kiss H."/>
            <person name="Schmutz J."/>
            <person name="Larimer F."/>
            <person name="Land M."/>
            <person name="Kyrpides N."/>
            <person name="Ivanova N."/>
            <person name="Richardson P."/>
        </authorList>
    </citation>
    <scope>NUCLEOTIDE SEQUENCE [LARGE SCALE GENOMIC DNA]</scope>
    <source>
        <strain evidence="12">ATCC BAA-621 / DSM 15236 / T118</strain>
    </source>
</reference>
<evidence type="ECO:0000256" key="6">
    <source>
        <dbReference type="ARBA" id="ARBA00022777"/>
    </source>
</evidence>
<dbReference type="CDD" id="cd00156">
    <property type="entry name" value="REC"/>
    <property type="match status" value="1"/>
</dbReference>
<name>Q221I8_ALBFT</name>
<dbReference type="GO" id="GO:0005524">
    <property type="term" value="F:ATP binding"/>
    <property type="evidence" value="ECO:0007669"/>
    <property type="project" value="UniProtKB-KW"/>
</dbReference>
<evidence type="ECO:0000256" key="2">
    <source>
        <dbReference type="ARBA" id="ARBA00012438"/>
    </source>
</evidence>
<dbReference type="Pfam" id="PF07730">
    <property type="entry name" value="HisKA_3"/>
    <property type="match status" value="1"/>
</dbReference>
<evidence type="ECO:0000313" key="12">
    <source>
        <dbReference type="Proteomes" id="UP000008332"/>
    </source>
</evidence>
<dbReference type="InterPro" id="IPR003594">
    <property type="entry name" value="HATPase_dom"/>
</dbReference>
<evidence type="ECO:0000256" key="9">
    <source>
        <dbReference type="PROSITE-ProRule" id="PRU00169"/>
    </source>
</evidence>
<proteinExistence type="predicted"/>
<dbReference type="InterPro" id="IPR050482">
    <property type="entry name" value="Sensor_HK_TwoCompSys"/>
</dbReference>
<dbReference type="InterPro" id="IPR036890">
    <property type="entry name" value="HATPase_C_sf"/>
</dbReference>
<dbReference type="Gene3D" id="3.30.565.10">
    <property type="entry name" value="Histidine kinase-like ATPase, C-terminal domain"/>
    <property type="match status" value="1"/>
</dbReference>
<dbReference type="CDD" id="cd16917">
    <property type="entry name" value="HATPase_UhpB-NarQ-NarX-like"/>
    <property type="match status" value="1"/>
</dbReference>
<dbReference type="SUPFAM" id="SSF52172">
    <property type="entry name" value="CheY-like"/>
    <property type="match status" value="1"/>
</dbReference>
<accession>Q221I8</accession>
<comment type="catalytic activity">
    <reaction evidence="1">
        <text>ATP + protein L-histidine = ADP + protein N-phospho-L-histidine.</text>
        <dbReference type="EC" id="2.7.13.3"/>
    </reaction>
</comment>
<keyword evidence="8" id="KW-0902">Two-component regulatory system</keyword>
<dbReference type="Gene3D" id="3.40.50.2300">
    <property type="match status" value="1"/>
</dbReference>
<gene>
    <name evidence="11" type="ordered locus">Rfer_0564</name>
</gene>
<dbReference type="Gene3D" id="1.20.5.1930">
    <property type="match status" value="1"/>
</dbReference>
<dbReference type="GO" id="GO:0000155">
    <property type="term" value="F:phosphorelay sensor kinase activity"/>
    <property type="evidence" value="ECO:0007669"/>
    <property type="project" value="InterPro"/>
</dbReference>
<evidence type="ECO:0000256" key="4">
    <source>
        <dbReference type="ARBA" id="ARBA00022679"/>
    </source>
</evidence>
<keyword evidence="4" id="KW-0808">Transferase</keyword>
<dbReference type="KEGG" id="rfr:Rfer_0564"/>
<keyword evidence="12" id="KW-1185">Reference proteome</keyword>
<evidence type="ECO:0000256" key="1">
    <source>
        <dbReference type="ARBA" id="ARBA00000085"/>
    </source>
</evidence>
<dbReference type="InterPro" id="IPR011006">
    <property type="entry name" value="CheY-like_superfamily"/>
</dbReference>